<reference evidence="3 4" key="1">
    <citation type="submission" date="2024-01" db="EMBL/GenBank/DDBJ databases">
        <authorList>
            <person name="Deng Y."/>
            <person name="Su J."/>
        </authorList>
    </citation>
    <scope>NUCLEOTIDE SEQUENCE [LARGE SCALE GENOMIC DNA]</scope>
    <source>
        <strain evidence="3 4">CPCC 100088</strain>
    </source>
</reference>
<evidence type="ECO:0000313" key="4">
    <source>
        <dbReference type="Proteomes" id="UP001438953"/>
    </source>
</evidence>
<dbReference type="EMBL" id="JAYWLC010000015">
    <property type="protein sequence ID" value="MER5173124.1"/>
    <property type="molecule type" value="Genomic_DNA"/>
</dbReference>
<dbReference type="RefSeq" id="WP_339113797.1">
    <property type="nucleotide sequence ID" value="NZ_JAYWLC010000015.1"/>
</dbReference>
<feature type="signal peptide" evidence="1">
    <location>
        <begin position="1"/>
        <end position="23"/>
    </location>
</feature>
<feature type="domain" description="DUF305" evidence="2">
    <location>
        <begin position="68"/>
        <end position="127"/>
    </location>
</feature>
<keyword evidence="1" id="KW-0732">Signal</keyword>
<evidence type="ECO:0000313" key="3">
    <source>
        <dbReference type="EMBL" id="MER5173124.1"/>
    </source>
</evidence>
<protein>
    <submittedName>
        <fullName evidence="3">DUF305 domain-containing protein</fullName>
    </submittedName>
</protein>
<evidence type="ECO:0000259" key="2">
    <source>
        <dbReference type="Pfam" id="PF03713"/>
    </source>
</evidence>
<accession>A0ABV1SJQ6</accession>
<keyword evidence="4" id="KW-1185">Reference proteome</keyword>
<sequence>MSRIHTVALLSPLAFALSFGAYAGDATYPQISQAAMATADASPATAAFQQARARMVRNQPQGFSGNVDLDFVRQMIPQKKSEIAMAEVVRDYGEDPAVRQRAGQMIKDQQADLAWLQSWMAANSRQAENK</sequence>
<dbReference type="InterPro" id="IPR005183">
    <property type="entry name" value="DUF305_CopM-like"/>
</dbReference>
<dbReference type="Pfam" id="PF03713">
    <property type="entry name" value="DUF305"/>
    <property type="match status" value="1"/>
</dbReference>
<reference evidence="3 4" key="2">
    <citation type="submission" date="2024-06" db="EMBL/GenBank/DDBJ databases">
        <title>Thioclava kandeliae sp. nov. from a rhizosphere soil sample of Kandelia candel in a mangrove.</title>
        <authorList>
            <person name="Mu T."/>
        </authorList>
    </citation>
    <scope>NUCLEOTIDE SEQUENCE [LARGE SCALE GENOMIC DNA]</scope>
    <source>
        <strain evidence="3 4">CPCC 100088</strain>
    </source>
</reference>
<name>A0ABV1SJQ6_9RHOB</name>
<dbReference type="Proteomes" id="UP001438953">
    <property type="component" value="Unassembled WGS sequence"/>
</dbReference>
<evidence type="ECO:0000256" key="1">
    <source>
        <dbReference type="SAM" id="SignalP"/>
    </source>
</evidence>
<gene>
    <name evidence="3" type="ORF">VSX56_15250</name>
</gene>
<proteinExistence type="predicted"/>
<organism evidence="3 4">
    <name type="scientific">Thioclava kandeliae</name>
    <dbReference type="NCBI Taxonomy" id="3070818"/>
    <lineage>
        <taxon>Bacteria</taxon>
        <taxon>Pseudomonadati</taxon>
        <taxon>Pseudomonadota</taxon>
        <taxon>Alphaproteobacteria</taxon>
        <taxon>Rhodobacterales</taxon>
        <taxon>Paracoccaceae</taxon>
        <taxon>Thioclava</taxon>
    </lineage>
</organism>
<dbReference type="Gene3D" id="1.20.1260.10">
    <property type="match status" value="1"/>
</dbReference>
<feature type="chain" id="PRO_5047025746" evidence="1">
    <location>
        <begin position="24"/>
        <end position="130"/>
    </location>
</feature>
<comment type="caution">
    <text evidence="3">The sequence shown here is derived from an EMBL/GenBank/DDBJ whole genome shotgun (WGS) entry which is preliminary data.</text>
</comment>
<dbReference type="InterPro" id="IPR012347">
    <property type="entry name" value="Ferritin-like"/>
</dbReference>